<accession>A0A0G9HCX7</accession>
<dbReference type="RefSeq" id="WP_046967106.1">
    <property type="nucleotide sequence ID" value="NZ_CP017480.1"/>
</dbReference>
<evidence type="ECO:0000313" key="2">
    <source>
        <dbReference type="EMBL" id="APG05052.1"/>
    </source>
</evidence>
<dbReference type="AlphaFoldDB" id="A0A0G9HCX7"/>
<dbReference type="InterPro" id="IPR036013">
    <property type="entry name" value="Band_7/SPFH_dom_sf"/>
</dbReference>
<evidence type="ECO:0000313" key="3">
    <source>
        <dbReference type="Proteomes" id="UP000182987"/>
    </source>
</evidence>
<dbReference type="OrthoDB" id="8242650at2"/>
<dbReference type="InterPro" id="IPR001107">
    <property type="entry name" value="Band_7"/>
</dbReference>
<dbReference type="PATRIC" id="fig|1440763.5.peg.1277"/>
<sequence length="625" mass="66367">MSIKRPPPAWALHALGSVLLIGAIACLAAASVPVRVLGLTLLFAATGLFSEGVTAQVRGRPTAWVGPFRAMVYRRLPANIVLRRGVLAAREARRRFDTIDWVGDWLPGLIAFGGGGLCLAVAIVHFKAVGQAMGAPATYSAAILLVAGMPLLILQRLLVARATGSGPAVETVLRIPLVSSLVLGAATLFASLGYIWAEWFALVPLVLVSLAAAEAMIRASALLFTPKRPFAERTSAALTWTASLLRLQWPRVSRGSAWLRQAYGIDLSQSWVLAYALRAVLPVTAALAVFAWLATGVTVLGVDERAVVEHMGRPVGLVGPGLHLHAPWPFARTRTVEFGAVHQMPIVFSARPGGRLLAELASAGRADVDAGMDAEAIPAPPADRLWDASHPGEASYLIASSTGGREGFQIVNVDLRVMFRVPDNHDGVLESVYGSSDAAGLIRVAAGRLLVSHFATSTLDQLLGENRSVFVERFRRDLQANVSAFHAGIAIVGVVVEAIHPPPGAAMAYHNVQASEIRADAMRFDSRARAYALRGSASQDALRTVNLAKASAAEQLASATATRTTFEADTRSLAAGHDVFVFESWLTHLRNDLGKAHLTVVDHRIDGTQTTLDLRPFAGSTGGTL</sequence>
<dbReference type="Proteomes" id="UP000182987">
    <property type="component" value="Chromosome"/>
</dbReference>
<keyword evidence="3" id="KW-1185">Reference proteome</keyword>
<dbReference type="EMBL" id="CP017480">
    <property type="protein sequence ID" value="APG05052.1"/>
    <property type="molecule type" value="Genomic_DNA"/>
</dbReference>
<dbReference type="Gene3D" id="3.30.479.30">
    <property type="entry name" value="Band 7 domain"/>
    <property type="match status" value="1"/>
</dbReference>
<proteinExistence type="predicted"/>
<dbReference type="SMART" id="SM00244">
    <property type="entry name" value="PHB"/>
    <property type="match status" value="1"/>
</dbReference>
<comment type="subcellular location">
    <subcellularLocation>
        <location evidence="1">Membrane</location>
        <topology evidence="1">Single-pass membrane protein</topology>
    </subcellularLocation>
</comment>
<name>A0A0G9HCX7_9GAMM</name>
<gene>
    <name evidence="2" type="ORF">BJI69_14875</name>
</gene>
<organism evidence="2 3">
    <name type="scientific">Luteibacter rhizovicinus DSM 16549</name>
    <dbReference type="NCBI Taxonomy" id="1440763"/>
    <lineage>
        <taxon>Bacteria</taxon>
        <taxon>Pseudomonadati</taxon>
        <taxon>Pseudomonadota</taxon>
        <taxon>Gammaproteobacteria</taxon>
        <taxon>Lysobacterales</taxon>
        <taxon>Rhodanobacteraceae</taxon>
        <taxon>Luteibacter</taxon>
    </lineage>
</organism>
<dbReference type="GO" id="GO:0016020">
    <property type="term" value="C:membrane"/>
    <property type="evidence" value="ECO:0007669"/>
    <property type="project" value="UniProtKB-SubCell"/>
</dbReference>
<dbReference type="STRING" id="1440763.BJI69_14875"/>
<protein>
    <submittedName>
        <fullName evidence="2">Uncharacterized protein</fullName>
    </submittedName>
</protein>
<dbReference type="SUPFAM" id="SSF117892">
    <property type="entry name" value="Band 7/SPFH domain"/>
    <property type="match status" value="1"/>
</dbReference>
<dbReference type="PROSITE" id="PS51257">
    <property type="entry name" value="PROKAR_LIPOPROTEIN"/>
    <property type="match status" value="1"/>
</dbReference>
<evidence type="ECO:0000256" key="1">
    <source>
        <dbReference type="ARBA" id="ARBA00004167"/>
    </source>
</evidence>
<dbReference type="KEGG" id="lrz:BJI69_14875"/>
<dbReference type="Pfam" id="PF01145">
    <property type="entry name" value="Band_7"/>
    <property type="match status" value="1"/>
</dbReference>
<reference evidence="3" key="1">
    <citation type="submission" date="2016-09" db="EMBL/GenBank/DDBJ databases">
        <authorList>
            <person name="Lysoe E."/>
        </authorList>
    </citation>
    <scope>NUCLEOTIDE SEQUENCE [LARGE SCALE GENOMIC DNA]</scope>
    <source>
        <strain evidence="3">LJ96T</strain>
    </source>
</reference>